<dbReference type="Proteomes" id="UP000007151">
    <property type="component" value="Unassembled WGS sequence"/>
</dbReference>
<dbReference type="OrthoDB" id="654211at2759"/>
<dbReference type="FunFam" id="3.30.160.60:FF:001498">
    <property type="entry name" value="Zinc finger protein 404"/>
    <property type="match status" value="1"/>
</dbReference>
<dbReference type="Pfam" id="PF00096">
    <property type="entry name" value="zf-C2H2"/>
    <property type="match status" value="3"/>
</dbReference>
<dbReference type="FunFam" id="3.30.160.60:FF:002373">
    <property type="entry name" value="Protein krueppel"/>
    <property type="match status" value="1"/>
</dbReference>
<evidence type="ECO:0000256" key="4">
    <source>
        <dbReference type="ARBA" id="ARBA00022771"/>
    </source>
</evidence>
<dbReference type="KEGG" id="dpl:KGM_211954"/>
<keyword evidence="5" id="KW-0862">Zinc</keyword>
<dbReference type="GO" id="GO:0008270">
    <property type="term" value="F:zinc ion binding"/>
    <property type="evidence" value="ECO:0007669"/>
    <property type="project" value="UniProtKB-KW"/>
</dbReference>
<evidence type="ECO:0000256" key="2">
    <source>
        <dbReference type="ARBA" id="ARBA00022723"/>
    </source>
</evidence>
<keyword evidence="2" id="KW-0479">Metal-binding</keyword>
<reference evidence="8 9" key="1">
    <citation type="journal article" date="2011" name="Cell">
        <title>The monarch butterfly genome yields insights into long-distance migration.</title>
        <authorList>
            <person name="Zhan S."/>
            <person name="Merlin C."/>
            <person name="Boore J.L."/>
            <person name="Reppert S.M."/>
        </authorList>
    </citation>
    <scope>NUCLEOTIDE SEQUENCE [LARGE SCALE GENOMIC DNA]</scope>
    <source>
        <strain evidence="8">F-2</strain>
    </source>
</reference>
<sequence>MSVVGVEGAGRGALCGTREEIVHRVHTAAVKTGGEAGAAAGRAGTRARGARGPRRPWWGVGVCLQRGAAGQRRATVSVVVGPTEEARLGTTHSLSRLRDGTCSQWCEMALSLQSNQTSRGVSVRSLSSMREESLPMLAERILASRAAALVAGLPAELYSGALLAAWPPSPPAPLLPPPAPEIERARKRRRTPKLDDTTSPAPPSPPSSGSSPGATDPPRDKLFTCKVCSRSFGYKHVLQNHERTHTGEKPFECGECHKRFTRDHHLKTHLRLHTGEKPYSCPHCPRHFVQVANLRRHLRVHTGERPYACARCPARFSDSNQLKAHALVHEGDAPFACRCGARFRRRQAAALHRCPSGGCEPGTPSPPASIAPDWRWDDWPEQTEPEDLSLPRRPATPDSPTDLRVHAA</sequence>
<dbReference type="PANTHER" id="PTHR24393">
    <property type="entry name" value="ZINC FINGER PROTEIN"/>
    <property type="match status" value="1"/>
</dbReference>
<accession>A0A212FI18</accession>
<evidence type="ECO:0000313" key="8">
    <source>
        <dbReference type="EMBL" id="OWR53370.1"/>
    </source>
</evidence>
<protein>
    <submittedName>
        <fullName evidence="8">Kruppel protein</fullName>
    </submittedName>
</protein>
<keyword evidence="4" id="KW-0863">Zinc-finger</keyword>
<dbReference type="PANTHER" id="PTHR24393:SF151">
    <property type="entry name" value="C2H2-TYPE DOMAIN-CONTAINING PROTEIN"/>
    <property type="match status" value="1"/>
</dbReference>
<keyword evidence="9" id="KW-1185">Reference proteome</keyword>
<dbReference type="GO" id="GO:0005634">
    <property type="term" value="C:nucleus"/>
    <property type="evidence" value="ECO:0007669"/>
    <property type="project" value="UniProtKB-SubCell"/>
</dbReference>
<comment type="caution">
    <text evidence="8">The sequence shown here is derived from an EMBL/GenBank/DDBJ whole genome shotgun (WGS) entry which is preliminary data.</text>
</comment>
<feature type="region of interest" description="Disordered" evidence="7">
    <location>
        <begin position="354"/>
        <end position="408"/>
    </location>
</feature>
<evidence type="ECO:0000256" key="5">
    <source>
        <dbReference type="ARBA" id="ARBA00022833"/>
    </source>
</evidence>
<evidence type="ECO:0000256" key="3">
    <source>
        <dbReference type="ARBA" id="ARBA00022737"/>
    </source>
</evidence>
<dbReference type="GO" id="GO:0000122">
    <property type="term" value="P:negative regulation of transcription by RNA polymerase II"/>
    <property type="evidence" value="ECO:0007669"/>
    <property type="project" value="UniProtKB-ARBA"/>
</dbReference>
<dbReference type="InterPro" id="IPR036236">
    <property type="entry name" value="Znf_C2H2_sf"/>
</dbReference>
<name>A0A212FI18_DANPL</name>
<dbReference type="SUPFAM" id="SSF57667">
    <property type="entry name" value="beta-beta-alpha zinc fingers"/>
    <property type="match status" value="3"/>
</dbReference>
<keyword evidence="6" id="KW-0539">Nucleus</keyword>
<proteinExistence type="predicted"/>
<dbReference type="eggNOG" id="KOG1721">
    <property type="taxonomic scope" value="Eukaryota"/>
</dbReference>
<dbReference type="InterPro" id="IPR013087">
    <property type="entry name" value="Znf_C2H2_type"/>
</dbReference>
<evidence type="ECO:0000256" key="7">
    <source>
        <dbReference type="SAM" id="MobiDB-lite"/>
    </source>
</evidence>
<evidence type="ECO:0000313" key="9">
    <source>
        <dbReference type="Proteomes" id="UP000007151"/>
    </source>
</evidence>
<evidence type="ECO:0000256" key="1">
    <source>
        <dbReference type="ARBA" id="ARBA00004123"/>
    </source>
</evidence>
<dbReference type="Gene3D" id="3.30.160.60">
    <property type="entry name" value="Classic Zinc Finger"/>
    <property type="match status" value="4"/>
</dbReference>
<dbReference type="SMART" id="SM00355">
    <property type="entry name" value="ZnF_C2H2"/>
    <property type="match status" value="4"/>
</dbReference>
<keyword evidence="3" id="KW-0677">Repeat</keyword>
<dbReference type="PROSITE" id="PS50157">
    <property type="entry name" value="ZINC_FINGER_C2H2_2"/>
    <property type="match status" value="4"/>
</dbReference>
<dbReference type="GO" id="GO:0000978">
    <property type="term" value="F:RNA polymerase II cis-regulatory region sequence-specific DNA binding"/>
    <property type="evidence" value="ECO:0007669"/>
    <property type="project" value="TreeGrafter"/>
</dbReference>
<evidence type="ECO:0000256" key="6">
    <source>
        <dbReference type="ARBA" id="ARBA00023242"/>
    </source>
</evidence>
<dbReference type="GO" id="GO:0001228">
    <property type="term" value="F:DNA-binding transcription activator activity, RNA polymerase II-specific"/>
    <property type="evidence" value="ECO:0007669"/>
    <property type="project" value="TreeGrafter"/>
</dbReference>
<feature type="compositionally biased region" description="Low complexity" evidence="7">
    <location>
        <begin position="207"/>
        <end position="216"/>
    </location>
</feature>
<dbReference type="FunFam" id="3.30.160.60:FF:000624">
    <property type="entry name" value="zinc finger protein 697"/>
    <property type="match status" value="1"/>
</dbReference>
<dbReference type="AlphaFoldDB" id="A0A212FI18"/>
<comment type="subcellular location">
    <subcellularLocation>
        <location evidence="1">Nucleus</location>
    </subcellularLocation>
</comment>
<feature type="region of interest" description="Disordered" evidence="7">
    <location>
        <begin position="188"/>
        <end position="218"/>
    </location>
</feature>
<dbReference type="EMBL" id="AGBW02008449">
    <property type="protein sequence ID" value="OWR53370.1"/>
    <property type="molecule type" value="Genomic_DNA"/>
</dbReference>
<organism evidence="8 9">
    <name type="scientific">Danaus plexippus plexippus</name>
    <dbReference type="NCBI Taxonomy" id="278856"/>
    <lineage>
        <taxon>Eukaryota</taxon>
        <taxon>Metazoa</taxon>
        <taxon>Ecdysozoa</taxon>
        <taxon>Arthropoda</taxon>
        <taxon>Hexapoda</taxon>
        <taxon>Insecta</taxon>
        <taxon>Pterygota</taxon>
        <taxon>Neoptera</taxon>
        <taxon>Endopterygota</taxon>
        <taxon>Lepidoptera</taxon>
        <taxon>Glossata</taxon>
        <taxon>Ditrysia</taxon>
        <taxon>Papilionoidea</taxon>
        <taxon>Nymphalidae</taxon>
        <taxon>Danainae</taxon>
        <taxon>Danaini</taxon>
        <taxon>Danaina</taxon>
        <taxon>Danaus</taxon>
        <taxon>Danaus</taxon>
    </lineage>
</organism>
<dbReference type="PROSITE" id="PS00028">
    <property type="entry name" value="ZINC_FINGER_C2H2_1"/>
    <property type="match status" value="4"/>
</dbReference>
<dbReference type="GO" id="GO:0045596">
    <property type="term" value="P:negative regulation of cell differentiation"/>
    <property type="evidence" value="ECO:0007669"/>
    <property type="project" value="UniProtKB-ARBA"/>
</dbReference>
<gene>
    <name evidence="8" type="ORF">KGM_211954</name>
</gene>
<dbReference type="FunFam" id="3.30.160.60:FF:000912">
    <property type="entry name" value="Zinc finger protein 660"/>
    <property type="match status" value="1"/>
</dbReference>